<dbReference type="Gene3D" id="2.40.40.10">
    <property type="entry name" value="RlpA-like domain"/>
    <property type="match status" value="1"/>
</dbReference>
<dbReference type="AlphaFoldDB" id="A0A6N2MWG0"/>
<keyword evidence="2" id="KW-0964">Secreted</keyword>
<dbReference type="InterPro" id="IPR044206">
    <property type="entry name" value="EGC1/2"/>
</dbReference>
<dbReference type="SMART" id="SM00837">
    <property type="entry name" value="DPBB_1"/>
    <property type="match status" value="1"/>
</dbReference>
<name>A0A6N2MWG0_SALVM</name>
<evidence type="ECO:0000256" key="3">
    <source>
        <dbReference type="ARBA" id="ARBA00022729"/>
    </source>
</evidence>
<dbReference type="InterPro" id="IPR007112">
    <property type="entry name" value="Expansin/allergen_DPBB_dom"/>
</dbReference>
<proteinExistence type="predicted"/>
<organism evidence="6">
    <name type="scientific">Salix viminalis</name>
    <name type="common">Common osier</name>
    <name type="synonym">Basket willow</name>
    <dbReference type="NCBI Taxonomy" id="40686"/>
    <lineage>
        <taxon>Eukaryota</taxon>
        <taxon>Viridiplantae</taxon>
        <taxon>Streptophyta</taxon>
        <taxon>Embryophyta</taxon>
        <taxon>Tracheophyta</taxon>
        <taxon>Spermatophyta</taxon>
        <taxon>Magnoliopsida</taxon>
        <taxon>eudicotyledons</taxon>
        <taxon>Gunneridae</taxon>
        <taxon>Pentapetalae</taxon>
        <taxon>rosids</taxon>
        <taxon>fabids</taxon>
        <taxon>Malpighiales</taxon>
        <taxon>Salicaceae</taxon>
        <taxon>Saliceae</taxon>
        <taxon>Salix</taxon>
    </lineage>
</organism>
<comment type="subcellular location">
    <subcellularLocation>
        <location evidence="1">Secreted</location>
    </subcellularLocation>
</comment>
<evidence type="ECO:0000256" key="4">
    <source>
        <dbReference type="SAM" id="Phobius"/>
    </source>
</evidence>
<dbReference type="PROSITE" id="PS50842">
    <property type="entry name" value="EXPANSIN_EG45"/>
    <property type="match status" value="1"/>
</dbReference>
<keyword evidence="4" id="KW-0472">Membrane</keyword>
<dbReference type="CDD" id="cd22269">
    <property type="entry name" value="DPBB_EG45-like"/>
    <property type="match status" value="1"/>
</dbReference>
<keyword evidence="4" id="KW-1133">Transmembrane helix</keyword>
<keyword evidence="4" id="KW-0812">Transmembrane</keyword>
<dbReference type="SUPFAM" id="SSF50685">
    <property type="entry name" value="Barwin-like endoglucanases"/>
    <property type="match status" value="1"/>
</dbReference>
<protein>
    <recommendedName>
        <fullName evidence="5">Expansin-like EG45 domain-containing protein</fullName>
    </recommendedName>
</protein>
<keyword evidence="3" id="KW-0732">Signal</keyword>
<feature type="domain" description="Expansin-like EG45" evidence="5">
    <location>
        <begin position="48"/>
        <end position="151"/>
    </location>
</feature>
<dbReference type="GO" id="GO:0048046">
    <property type="term" value="C:apoplast"/>
    <property type="evidence" value="ECO:0007669"/>
    <property type="project" value="InterPro"/>
</dbReference>
<evidence type="ECO:0000256" key="2">
    <source>
        <dbReference type="ARBA" id="ARBA00022525"/>
    </source>
</evidence>
<dbReference type="FunFam" id="2.40.40.10:FF:000005">
    <property type="entry name" value="Barwin-related endoglucanase"/>
    <property type="match status" value="1"/>
</dbReference>
<gene>
    <name evidence="6" type="ORF">SVIM_LOCUS408383</name>
</gene>
<dbReference type="GO" id="GO:0009627">
    <property type="term" value="P:systemic acquired resistance"/>
    <property type="evidence" value="ECO:0007669"/>
    <property type="project" value="InterPro"/>
</dbReference>
<feature type="transmembrane region" description="Helical" evidence="4">
    <location>
        <begin position="26"/>
        <end position="46"/>
    </location>
</feature>
<evidence type="ECO:0000256" key="1">
    <source>
        <dbReference type="ARBA" id="ARBA00004613"/>
    </source>
</evidence>
<dbReference type="InterPro" id="IPR009009">
    <property type="entry name" value="RlpA-like_DPBB"/>
</dbReference>
<dbReference type="Pfam" id="PF03330">
    <property type="entry name" value="DPBB_1"/>
    <property type="match status" value="1"/>
</dbReference>
<evidence type="ECO:0000259" key="5">
    <source>
        <dbReference type="PROSITE" id="PS50842"/>
    </source>
</evidence>
<dbReference type="EMBL" id="CAADRP010001929">
    <property type="protein sequence ID" value="VFU56742.1"/>
    <property type="molecule type" value="Genomic_DNA"/>
</dbReference>
<dbReference type="InterPro" id="IPR036908">
    <property type="entry name" value="RlpA-like_sf"/>
</dbReference>
<reference evidence="6" key="1">
    <citation type="submission" date="2019-03" db="EMBL/GenBank/DDBJ databases">
        <authorList>
            <person name="Mank J."/>
            <person name="Almeida P."/>
        </authorList>
    </citation>
    <scope>NUCLEOTIDE SEQUENCE</scope>
    <source>
        <strain evidence="6">78183</strain>
    </source>
</reference>
<dbReference type="PANTHER" id="PTHR47295:SF5">
    <property type="entry name" value="EG45-LIKE DOMAIN CONTAINING PROTEIN 2"/>
    <property type="match status" value="1"/>
</dbReference>
<dbReference type="PANTHER" id="PTHR47295">
    <property type="entry name" value="EG45-LIKE DOMAIN CONTAINING PROTEIN 1-RELATED"/>
    <property type="match status" value="1"/>
</dbReference>
<evidence type="ECO:0000313" key="6">
    <source>
        <dbReference type="EMBL" id="VFU56742.1"/>
    </source>
</evidence>
<accession>A0A6N2MWG0</accession>
<sequence length="151" mass="16116">MKVSALLFFSTSFHEALEEEQMGFNIGSVFLMVAIVSCLISVAHAAQGNAVYYDPPYTPSKCFGNRNKGALVAGVSDALWNGGAACGRRYRVSCVRGANKAPKPCRQGSVVVTVVDYCSRGCNGIINLSKDAFSRIADPNAGNVVIQYNQV</sequence>